<keyword evidence="4" id="KW-1185">Reference proteome</keyword>
<reference evidence="3" key="1">
    <citation type="submission" date="2023-10" db="EMBL/GenBank/DDBJ databases">
        <title>Genome assembly of Pristionchus species.</title>
        <authorList>
            <person name="Yoshida K."/>
            <person name="Sommer R.J."/>
        </authorList>
    </citation>
    <scope>NUCLEOTIDE SEQUENCE</scope>
    <source>
        <strain evidence="3">RS5133</strain>
    </source>
</reference>
<keyword evidence="2" id="KW-0472">Membrane</keyword>
<feature type="non-terminal residue" evidence="3">
    <location>
        <position position="1"/>
    </location>
</feature>
<feature type="transmembrane region" description="Helical" evidence="2">
    <location>
        <begin position="20"/>
        <end position="37"/>
    </location>
</feature>
<dbReference type="Proteomes" id="UP001432322">
    <property type="component" value="Unassembled WGS sequence"/>
</dbReference>
<evidence type="ECO:0000313" key="3">
    <source>
        <dbReference type="EMBL" id="GMT16936.1"/>
    </source>
</evidence>
<sequence length="187" mass="19422">GSSHSGAVAKRVEGRRGRGGGLFLLVLFLALLLHLLRPRDLLLLLTRETSKQVLSAGLEGVLTFSAAKYQLDLGYGSARDGRRSCSRGGAEGNGGCSSWDGRRSGSCSNSGSSLLLTHHTVHPHADASLLGADVGDEVVLGTTITVLVLLGDGSSDVEGSGGDEIRADVDLLRQIDVATTEENTAEI</sequence>
<feature type="region of interest" description="Disordered" evidence="1">
    <location>
        <begin position="80"/>
        <end position="103"/>
    </location>
</feature>
<accession>A0AAV5VB91</accession>
<name>A0AAV5VB91_9BILA</name>
<evidence type="ECO:0000313" key="4">
    <source>
        <dbReference type="Proteomes" id="UP001432322"/>
    </source>
</evidence>
<keyword evidence="2" id="KW-0812">Transmembrane</keyword>
<dbReference type="AlphaFoldDB" id="A0AAV5VB91"/>
<gene>
    <name evidence="3" type="ORF">PFISCL1PPCAC_8233</name>
</gene>
<comment type="caution">
    <text evidence="3">The sequence shown here is derived from an EMBL/GenBank/DDBJ whole genome shotgun (WGS) entry which is preliminary data.</text>
</comment>
<evidence type="ECO:0000256" key="2">
    <source>
        <dbReference type="SAM" id="Phobius"/>
    </source>
</evidence>
<proteinExistence type="predicted"/>
<dbReference type="EMBL" id="BTSY01000002">
    <property type="protein sequence ID" value="GMT16936.1"/>
    <property type="molecule type" value="Genomic_DNA"/>
</dbReference>
<keyword evidence="2" id="KW-1133">Transmembrane helix</keyword>
<organism evidence="3 4">
    <name type="scientific">Pristionchus fissidentatus</name>
    <dbReference type="NCBI Taxonomy" id="1538716"/>
    <lineage>
        <taxon>Eukaryota</taxon>
        <taxon>Metazoa</taxon>
        <taxon>Ecdysozoa</taxon>
        <taxon>Nematoda</taxon>
        <taxon>Chromadorea</taxon>
        <taxon>Rhabditida</taxon>
        <taxon>Rhabditina</taxon>
        <taxon>Diplogasteromorpha</taxon>
        <taxon>Diplogasteroidea</taxon>
        <taxon>Neodiplogasteridae</taxon>
        <taxon>Pristionchus</taxon>
    </lineage>
</organism>
<protein>
    <submittedName>
        <fullName evidence="3">Uncharacterized protein</fullName>
    </submittedName>
</protein>
<evidence type="ECO:0000256" key="1">
    <source>
        <dbReference type="SAM" id="MobiDB-lite"/>
    </source>
</evidence>